<accession>W3XDU8</accession>
<dbReference type="AlphaFoldDB" id="W3XDU8"/>
<dbReference type="InParanoid" id="W3XDU8"/>
<dbReference type="RefSeq" id="XP_007829045.1">
    <property type="nucleotide sequence ID" value="XM_007830854.1"/>
</dbReference>
<gene>
    <name evidence="1" type="ORF">PFICI_02273</name>
</gene>
<dbReference type="OMA" id="LYAFHET"/>
<organism evidence="1 2">
    <name type="scientific">Pestalotiopsis fici (strain W106-1 / CGMCC3.15140)</name>
    <dbReference type="NCBI Taxonomy" id="1229662"/>
    <lineage>
        <taxon>Eukaryota</taxon>
        <taxon>Fungi</taxon>
        <taxon>Dikarya</taxon>
        <taxon>Ascomycota</taxon>
        <taxon>Pezizomycotina</taxon>
        <taxon>Sordariomycetes</taxon>
        <taxon>Xylariomycetidae</taxon>
        <taxon>Amphisphaeriales</taxon>
        <taxon>Sporocadaceae</taxon>
        <taxon>Pestalotiopsis</taxon>
    </lineage>
</organism>
<proteinExistence type="predicted"/>
<dbReference type="eggNOG" id="ENOG502RZ1N">
    <property type="taxonomic scope" value="Eukaryota"/>
</dbReference>
<keyword evidence="2" id="KW-1185">Reference proteome</keyword>
<protein>
    <submittedName>
        <fullName evidence="1">Uncharacterized protein</fullName>
    </submittedName>
</protein>
<dbReference type="InterPro" id="IPR021848">
    <property type="entry name" value="HODM_asu-like"/>
</dbReference>
<dbReference type="GeneID" id="19267286"/>
<dbReference type="Proteomes" id="UP000030651">
    <property type="component" value="Unassembled WGS sequence"/>
</dbReference>
<dbReference type="KEGG" id="pfy:PFICI_02273"/>
<reference evidence="2" key="1">
    <citation type="journal article" date="2015" name="BMC Genomics">
        <title>Genomic and transcriptomic analysis of the endophytic fungus Pestalotiopsis fici reveals its lifestyle and high potential for synthesis of natural products.</title>
        <authorList>
            <person name="Wang X."/>
            <person name="Zhang X."/>
            <person name="Liu L."/>
            <person name="Xiang M."/>
            <person name="Wang W."/>
            <person name="Sun X."/>
            <person name="Che Y."/>
            <person name="Guo L."/>
            <person name="Liu G."/>
            <person name="Guo L."/>
            <person name="Wang C."/>
            <person name="Yin W.B."/>
            <person name="Stadler M."/>
            <person name="Zhang X."/>
            <person name="Liu X."/>
        </authorList>
    </citation>
    <scope>NUCLEOTIDE SEQUENCE [LARGE SCALE GENOMIC DNA]</scope>
    <source>
        <strain evidence="2">W106-1 / CGMCC3.15140</strain>
    </source>
</reference>
<dbReference type="OrthoDB" id="5043642at2759"/>
<name>W3XDU8_PESFW</name>
<evidence type="ECO:0000313" key="2">
    <source>
        <dbReference type="Proteomes" id="UP000030651"/>
    </source>
</evidence>
<evidence type="ECO:0000313" key="1">
    <source>
        <dbReference type="EMBL" id="ETS84248.1"/>
    </source>
</evidence>
<dbReference type="EMBL" id="KI912110">
    <property type="protein sequence ID" value="ETS84248.1"/>
    <property type="molecule type" value="Genomic_DNA"/>
</dbReference>
<sequence length="389" mass="44627">MDRFYDWNVFPWCLEHGQSPKWVMATTATSILLLLIGLRFAFRCMTPSPLDAKPTADTSGQTPLDKIEPLINFSWSAQEPLRLRTFKPKYHITMGIEQMKLSDWIQIDKHYKNRIDLRCQLLQSNRDQVLRALPSAHGTISKLYAFMVNAYLPTRYSDVFKIIPESRSQASHLLNLVTKDKIPLHPTATSSSMLEAIGRQVEEDFLILQHDAESDEFQLTAFVACFPNGFDWAQKFGKNMSQIHVPVPDYDVKLKKSMNRFLQRMAPGQFVKRHNWSISTSGNLFSVANVHLYAGDKVEAEEVDFEKACLRCERQVLHRLQDSDDVILTIRTYMYPLREIKAEGSGPALADAIDGLQTGSSPNMYFYKRAPNWSDAVKRFLRDEVVETP</sequence>
<dbReference type="Pfam" id="PF11927">
    <property type="entry name" value="HODM_asu-like"/>
    <property type="match status" value="1"/>
</dbReference>
<dbReference type="HOGENOM" id="CLU_025462_2_0_1"/>